<keyword evidence="1" id="KW-0378">Hydrolase</keyword>
<dbReference type="RefSeq" id="WP_161083986.1">
    <property type="nucleotide sequence ID" value="NZ_WWCX01000018.1"/>
</dbReference>
<evidence type="ECO:0000256" key="1">
    <source>
        <dbReference type="ARBA" id="ARBA00022801"/>
    </source>
</evidence>
<evidence type="ECO:0000313" key="5">
    <source>
        <dbReference type="Proteomes" id="UP000447355"/>
    </source>
</evidence>
<comment type="caution">
    <text evidence="4">The sequence shown here is derived from an EMBL/GenBank/DDBJ whole genome shotgun (WGS) entry which is preliminary data.</text>
</comment>
<accession>A0A845GMZ7</accession>
<dbReference type="Pfam" id="PF00326">
    <property type="entry name" value="Peptidase_S9"/>
    <property type="match status" value="1"/>
</dbReference>
<gene>
    <name evidence="4" type="ORF">GTP90_13240</name>
</gene>
<organism evidence="4 5">
    <name type="scientific">Duganella vulcania</name>
    <dbReference type="NCBI Taxonomy" id="2692166"/>
    <lineage>
        <taxon>Bacteria</taxon>
        <taxon>Pseudomonadati</taxon>
        <taxon>Pseudomonadota</taxon>
        <taxon>Betaproteobacteria</taxon>
        <taxon>Burkholderiales</taxon>
        <taxon>Oxalobacteraceae</taxon>
        <taxon>Telluria group</taxon>
        <taxon>Duganella</taxon>
    </lineage>
</organism>
<protein>
    <submittedName>
        <fullName evidence="4">Prolyl oligopeptidase family serine peptidase</fullName>
    </submittedName>
</protein>
<dbReference type="InterPro" id="IPR029058">
    <property type="entry name" value="AB_hydrolase_fold"/>
</dbReference>
<reference evidence="4" key="1">
    <citation type="submission" date="2019-12" db="EMBL/GenBank/DDBJ databases">
        <title>Novel species isolated from a subtropical stream in China.</title>
        <authorList>
            <person name="Lu H."/>
        </authorList>
    </citation>
    <scope>NUCLEOTIDE SEQUENCE [LARGE SCALE GENOMIC DNA]</scope>
    <source>
        <strain evidence="4">FT81W</strain>
    </source>
</reference>
<dbReference type="InterPro" id="IPR001375">
    <property type="entry name" value="Peptidase_S9_cat"/>
</dbReference>
<dbReference type="EMBL" id="WWCX01000018">
    <property type="protein sequence ID" value="MYM94830.1"/>
    <property type="molecule type" value="Genomic_DNA"/>
</dbReference>
<dbReference type="PANTHER" id="PTHR42776:SF27">
    <property type="entry name" value="DIPEPTIDYL PEPTIDASE FAMILY MEMBER 6"/>
    <property type="match status" value="1"/>
</dbReference>
<sequence>MNLRPLLLLAFAASQAFHTVQAADAPPPRPSVEDFFGNPEFNEAQLSPSGKFLAVRVGSRDKRDRLAVVELATNTVKVVGNFSDADIGRFQWISDERLAFTAADHQLAQGDQRYAPGLYAINRDGTNFRQLAKRNGQPFITGGSGSSLTRDLLPWHTYMLDQPGAQDSEYMYVLNMSISGPGQVDRVDLQRINTLTGRVAATIPRPGNSMSWLLDSKGEPRLTETVKERTSEVWYRDPATNDWRKLTGFDSYTGGKNAFTPLAFGPDGMLYVITNRHSDLMAIHSYNLATNTISDKPIVKLDGYDFRGRLIMERDKILGVRYKTDAAGTVWFDQGMKAMQDKVDTMLPNTINLLTPPAQPQAPWVLVRAFSDVWPSRSFLYNRDTQQLNAVGASYPSINPNQMAHKNLVHYKARDGLDIPAWLTVPQGAGKNLPMVMLVHGGPYVRGGDLEWEPEAQFLASRGYAVLEPEYRGSTGFGQRHYRAGWKQWGLKMQDDIADGARWAIAQGTADARRICIAGASYGGYATLMGLINDPDLYKCGIDWAGVTDINLMHDGHWAYVSDFSEGWKQYGIPELVGDPVKDAEQLKATSPLLQAARIKQPLLLAYGGADQRVPLPHGTKFYKAVKQTNPDVEWIEYPDEGHGWALPKTRFDFWTRVEKFLDKHIGAGAQH</sequence>
<dbReference type="SUPFAM" id="SSF53474">
    <property type="entry name" value="alpha/beta-Hydrolases"/>
    <property type="match status" value="1"/>
</dbReference>
<dbReference type="GO" id="GO:0006508">
    <property type="term" value="P:proteolysis"/>
    <property type="evidence" value="ECO:0007669"/>
    <property type="project" value="InterPro"/>
</dbReference>
<evidence type="ECO:0000313" key="4">
    <source>
        <dbReference type="EMBL" id="MYM94830.1"/>
    </source>
</evidence>
<name>A0A845GMZ7_9BURK</name>
<dbReference type="AlphaFoldDB" id="A0A845GMZ7"/>
<evidence type="ECO:0000259" key="3">
    <source>
        <dbReference type="Pfam" id="PF00326"/>
    </source>
</evidence>
<proteinExistence type="predicted"/>
<dbReference type="GO" id="GO:0004252">
    <property type="term" value="F:serine-type endopeptidase activity"/>
    <property type="evidence" value="ECO:0007669"/>
    <property type="project" value="TreeGrafter"/>
</dbReference>
<keyword evidence="2" id="KW-0732">Signal</keyword>
<feature type="signal peptide" evidence="2">
    <location>
        <begin position="1"/>
        <end position="22"/>
    </location>
</feature>
<feature type="chain" id="PRO_5033042634" evidence="2">
    <location>
        <begin position="23"/>
        <end position="672"/>
    </location>
</feature>
<dbReference type="Gene3D" id="3.40.50.1820">
    <property type="entry name" value="alpha/beta hydrolase"/>
    <property type="match status" value="1"/>
</dbReference>
<dbReference type="PANTHER" id="PTHR42776">
    <property type="entry name" value="SERINE PEPTIDASE S9 FAMILY MEMBER"/>
    <property type="match status" value="1"/>
</dbReference>
<evidence type="ECO:0000256" key="2">
    <source>
        <dbReference type="SAM" id="SignalP"/>
    </source>
</evidence>
<dbReference type="Proteomes" id="UP000447355">
    <property type="component" value="Unassembled WGS sequence"/>
</dbReference>
<feature type="domain" description="Peptidase S9 prolyl oligopeptidase catalytic" evidence="3">
    <location>
        <begin position="455"/>
        <end position="667"/>
    </location>
</feature>
<dbReference type="SUPFAM" id="SSF82171">
    <property type="entry name" value="DPP6 N-terminal domain-like"/>
    <property type="match status" value="1"/>
</dbReference>